<evidence type="ECO:0000313" key="2">
    <source>
        <dbReference type="Proteomes" id="UP000243807"/>
    </source>
</evidence>
<gene>
    <name evidence="1" type="ORF">BW247_15955</name>
</gene>
<evidence type="ECO:0000313" key="1">
    <source>
        <dbReference type="EMBL" id="APZ44399.1"/>
    </source>
</evidence>
<dbReference type="OrthoDB" id="9813383at2"/>
<dbReference type="InterPro" id="IPR044668">
    <property type="entry name" value="PuuD-like"/>
</dbReference>
<keyword evidence="2" id="KW-1185">Reference proteome</keyword>
<dbReference type="PANTHER" id="PTHR43235:SF1">
    <property type="entry name" value="GLUTAMINE AMIDOTRANSFERASE PB2B2.05-RELATED"/>
    <property type="match status" value="1"/>
</dbReference>
<name>A0A1P8UKP8_9GAMM</name>
<dbReference type="Gene3D" id="3.40.50.880">
    <property type="match status" value="1"/>
</dbReference>
<dbReference type="PROSITE" id="PS51273">
    <property type="entry name" value="GATASE_TYPE_1"/>
    <property type="match status" value="1"/>
</dbReference>
<sequence>MSRASLIGLSTYGRGDNKRYSLPAEYVSAVRRAGGVPVLLTPGMPPPGDWLERLDGLILSGGGDIDPARYGGAPHEALYAIDAQRDAFEFALLAAALARRMPLLAICRGLQVLNVHLGGTLHEHLPDVYGEQVAHRAPPREPTPHALRIAPGSRLAALLGGEAAVASSWHHQGIDTLGRGLTPVAWAPDGLIEAVELADYPWLAAVQWHPELTADKDPAQQALFDALVAAGQ</sequence>
<dbReference type="CDD" id="cd01745">
    <property type="entry name" value="GATase1_2"/>
    <property type="match status" value="1"/>
</dbReference>
<dbReference type="Pfam" id="PF07722">
    <property type="entry name" value="Peptidase_C26"/>
    <property type="match status" value="1"/>
</dbReference>
<organism evidence="1 2">
    <name type="scientific">Acidihalobacter ferrooxydans</name>
    <dbReference type="NCBI Taxonomy" id="1765967"/>
    <lineage>
        <taxon>Bacteria</taxon>
        <taxon>Pseudomonadati</taxon>
        <taxon>Pseudomonadota</taxon>
        <taxon>Gammaproteobacteria</taxon>
        <taxon>Chromatiales</taxon>
        <taxon>Ectothiorhodospiraceae</taxon>
        <taxon>Acidihalobacter</taxon>
    </lineage>
</organism>
<dbReference type="InterPro" id="IPR011697">
    <property type="entry name" value="Peptidase_C26"/>
</dbReference>
<dbReference type="InterPro" id="IPR029062">
    <property type="entry name" value="Class_I_gatase-like"/>
</dbReference>
<accession>A0A1P8UKP8</accession>
<dbReference type="Proteomes" id="UP000243807">
    <property type="component" value="Chromosome"/>
</dbReference>
<dbReference type="GO" id="GO:0033969">
    <property type="term" value="F:gamma-glutamyl-gamma-aminobutyrate hydrolase activity"/>
    <property type="evidence" value="ECO:0007669"/>
    <property type="project" value="TreeGrafter"/>
</dbReference>
<dbReference type="GO" id="GO:0006598">
    <property type="term" value="P:polyamine catabolic process"/>
    <property type="evidence" value="ECO:0007669"/>
    <property type="project" value="TreeGrafter"/>
</dbReference>
<dbReference type="GO" id="GO:0005829">
    <property type="term" value="C:cytosol"/>
    <property type="evidence" value="ECO:0007669"/>
    <property type="project" value="TreeGrafter"/>
</dbReference>
<dbReference type="EMBL" id="CP019434">
    <property type="protein sequence ID" value="APZ44399.1"/>
    <property type="molecule type" value="Genomic_DNA"/>
</dbReference>
<protein>
    <submittedName>
        <fullName evidence="1">Uncharacterized protein</fullName>
    </submittedName>
</protein>
<dbReference type="SUPFAM" id="SSF52317">
    <property type="entry name" value="Class I glutamine amidotransferase-like"/>
    <property type="match status" value="1"/>
</dbReference>
<dbReference type="RefSeq" id="WP_076838100.1">
    <property type="nucleotide sequence ID" value="NZ_CP019434.1"/>
</dbReference>
<dbReference type="AlphaFoldDB" id="A0A1P8UKP8"/>
<proteinExistence type="predicted"/>
<reference evidence="1 2" key="1">
    <citation type="submission" date="2017-01" db="EMBL/GenBank/DDBJ databases">
        <title>Draft sequence of Acidihalobacter ferrooxidans strain DSM 14175 (strain V8).</title>
        <authorList>
            <person name="Khaleque H.N."/>
            <person name="Ramsay J.P."/>
            <person name="Murphy R.J.T."/>
            <person name="Kaksonen A.H."/>
            <person name="Boxall N.J."/>
            <person name="Watkin E.L.J."/>
        </authorList>
    </citation>
    <scope>NUCLEOTIDE SEQUENCE [LARGE SCALE GENOMIC DNA]</scope>
    <source>
        <strain evidence="1 2">V8</strain>
    </source>
</reference>
<dbReference type="KEGG" id="afy:BW247_15955"/>
<dbReference type="PANTHER" id="PTHR43235">
    <property type="entry name" value="GLUTAMINE AMIDOTRANSFERASE PB2B2.05-RELATED"/>
    <property type="match status" value="1"/>
</dbReference>
<dbReference type="STRING" id="1765967.BW247_15955"/>